<evidence type="ECO:0000259" key="10">
    <source>
        <dbReference type="Pfam" id="PF17766"/>
    </source>
</evidence>
<dbReference type="EMBL" id="PKMF04000530">
    <property type="protein sequence ID" value="KAK7827014.1"/>
    <property type="molecule type" value="Genomic_DNA"/>
</dbReference>
<dbReference type="Pfam" id="PF00082">
    <property type="entry name" value="Peptidase_S8"/>
    <property type="match status" value="1"/>
</dbReference>
<accession>A0AAW0JJ82</accession>
<evidence type="ECO:0000256" key="4">
    <source>
        <dbReference type="ARBA" id="ARBA00022729"/>
    </source>
</evidence>
<dbReference type="Gene3D" id="2.60.40.2310">
    <property type="match status" value="1"/>
</dbReference>
<dbReference type="Gene3D" id="3.30.70.80">
    <property type="entry name" value="Peptidase S8 propeptide/proteinase inhibitor I9"/>
    <property type="match status" value="1"/>
</dbReference>
<evidence type="ECO:0000256" key="1">
    <source>
        <dbReference type="ARBA" id="ARBA00004613"/>
    </source>
</evidence>
<dbReference type="InterPro" id="IPR036852">
    <property type="entry name" value="Peptidase_S8/S53_dom_sf"/>
</dbReference>
<dbReference type="InterPro" id="IPR037045">
    <property type="entry name" value="S8pro/Inhibitor_I9_sf"/>
</dbReference>
<dbReference type="InterPro" id="IPR000209">
    <property type="entry name" value="Peptidase_S8/S53_dom"/>
</dbReference>
<feature type="domain" description="Subtilisin-like protease fibronectin type-III" evidence="10">
    <location>
        <begin position="541"/>
        <end position="639"/>
    </location>
</feature>
<evidence type="ECO:0000313" key="11">
    <source>
        <dbReference type="EMBL" id="KAK7827014.1"/>
    </source>
</evidence>
<keyword evidence="3" id="KW-0645">Protease</keyword>
<gene>
    <name evidence="11" type="primary">SBT4.9_2</name>
    <name evidence="11" type="ORF">CFP56_031424</name>
</gene>
<name>A0AAW0JJ82_QUESU</name>
<dbReference type="PANTHER" id="PTHR10795">
    <property type="entry name" value="PROPROTEIN CONVERTASE SUBTILISIN/KEXIN"/>
    <property type="match status" value="1"/>
</dbReference>
<evidence type="ECO:0000256" key="3">
    <source>
        <dbReference type="ARBA" id="ARBA00022670"/>
    </source>
</evidence>
<keyword evidence="4 7" id="KW-0732">Signal</keyword>
<dbReference type="InterPro" id="IPR010259">
    <property type="entry name" value="S8pro/Inhibitor_I9"/>
</dbReference>
<protein>
    <submittedName>
        <fullName evidence="11">Subtilisin-like protease sbt4.9</fullName>
    </submittedName>
</protein>
<comment type="subcellular location">
    <subcellularLocation>
        <location evidence="1">Secreted</location>
    </subcellularLocation>
</comment>
<feature type="domain" description="Inhibitor I9" evidence="9">
    <location>
        <begin position="34"/>
        <end position="90"/>
    </location>
</feature>
<evidence type="ECO:0000256" key="2">
    <source>
        <dbReference type="ARBA" id="ARBA00011073"/>
    </source>
</evidence>
<dbReference type="PROSITE" id="PS00138">
    <property type="entry name" value="SUBTILASE_SER"/>
    <property type="match status" value="1"/>
</dbReference>
<proteinExistence type="inferred from homology"/>
<dbReference type="InterPro" id="IPR041469">
    <property type="entry name" value="Subtilisin-like_FN3"/>
</dbReference>
<organism evidence="11 12">
    <name type="scientific">Quercus suber</name>
    <name type="common">Cork oak</name>
    <dbReference type="NCBI Taxonomy" id="58331"/>
    <lineage>
        <taxon>Eukaryota</taxon>
        <taxon>Viridiplantae</taxon>
        <taxon>Streptophyta</taxon>
        <taxon>Embryophyta</taxon>
        <taxon>Tracheophyta</taxon>
        <taxon>Spermatophyta</taxon>
        <taxon>Magnoliopsida</taxon>
        <taxon>eudicotyledons</taxon>
        <taxon>Gunneridae</taxon>
        <taxon>Pentapetalae</taxon>
        <taxon>rosids</taxon>
        <taxon>fabids</taxon>
        <taxon>Fagales</taxon>
        <taxon>Fagaceae</taxon>
        <taxon>Quercus</taxon>
    </lineage>
</organism>
<evidence type="ECO:0000259" key="8">
    <source>
        <dbReference type="Pfam" id="PF00082"/>
    </source>
</evidence>
<evidence type="ECO:0000259" key="9">
    <source>
        <dbReference type="Pfam" id="PF05922"/>
    </source>
</evidence>
<dbReference type="AlphaFoldDB" id="A0AAW0JJ82"/>
<evidence type="ECO:0000256" key="7">
    <source>
        <dbReference type="SAM" id="SignalP"/>
    </source>
</evidence>
<comment type="caution">
    <text evidence="11">The sequence shown here is derived from an EMBL/GenBank/DDBJ whole genome shotgun (WGS) entry which is preliminary data.</text>
</comment>
<reference evidence="11 12" key="1">
    <citation type="journal article" date="2018" name="Sci. Data">
        <title>The draft genome sequence of cork oak.</title>
        <authorList>
            <person name="Ramos A.M."/>
            <person name="Usie A."/>
            <person name="Barbosa P."/>
            <person name="Barros P.M."/>
            <person name="Capote T."/>
            <person name="Chaves I."/>
            <person name="Simoes F."/>
            <person name="Abreu I."/>
            <person name="Carrasquinho I."/>
            <person name="Faro C."/>
            <person name="Guimaraes J.B."/>
            <person name="Mendonca D."/>
            <person name="Nobrega F."/>
            <person name="Rodrigues L."/>
            <person name="Saibo N.J.M."/>
            <person name="Varela M.C."/>
            <person name="Egas C."/>
            <person name="Matos J."/>
            <person name="Miguel C.M."/>
            <person name="Oliveira M.M."/>
            <person name="Ricardo C.P."/>
            <person name="Goncalves S."/>
        </authorList>
    </citation>
    <scope>NUCLEOTIDE SEQUENCE [LARGE SCALE GENOMIC DNA]</scope>
    <source>
        <strain evidence="12">cv. HL8</strain>
    </source>
</reference>
<dbReference type="GO" id="GO:0004252">
    <property type="term" value="F:serine-type endopeptidase activity"/>
    <property type="evidence" value="ECO:0007669"/>
    <property type="project" value="InterPro"/>
</dbReference>
<evidence type="ECO:0000256" key="6">
    <source>
        <dbReference type="ARBA" id="ARBA00022825"/>
    </source>
</evidence>
<dbReference type="InterPro" id="IPR045051">
    <property type="entry name" value="SBT"/>
</dbReference>
<dbReference type="GO" id="GO:0005576">
    <property type="term" value="C:extracellular region"/>
    <property type="evidence" value="ECO:0007669"/>
    <property type="project" value="UniProtKB-SubCell"/>
</dbReference>
<sequence>MSSLIFLFQVLVVLIVATLSIHCGTTKTYIAKDVYIVYMGSLPEGEYSSTSHHSSILQEVLGESAASNSIIRSYTRSFNRFAARLSKKEVVSVFPSKKLKLQTTRSWDFVGLTETMKRNPISVLLIVEFDPSQKVLAMKVMVHLLRNGRLIGARSYKLGSESSLARDEIGHGIHTASTAAGNKVPDTSFYGMAKDNAHGGVPFARIAAYKVCGEGDCLDLYILAAFDDAIADGVVVTISVGGDYASPFEIVSSKAGNSGPTPSTVSSVAPWLFSIAANSIDGKFIIKFALANGQTLIRGNAVNPFTLNGTNFPLVNGKNLTTTCPEDVTRGRKEAFKAGAIGAITTNDGRDDIASIVPLPTSALTDKDHDIVMLFGNPQGSILKSEVIEHTTAPIAASSSHGPNPIAVDILKVRHQLPTYHSLSLSDITAPGIDIIAAYSPHASPSRAPGDNRSSKYNILSGTSMSCPHVTAWPMNVTKQVDDVYGECEFAFRAGHINPVKAIELGLVYEALKEDYIKMLSSIQISYFGTCPKGVKGSPKDLNYPSMQALVESDKSFTVKFPKIVTNVGTSNSTYKVKVITDSHINVSVKPSSLSFKSLGEKQSFVVIVSRKGLPAKARVFASIVWSDDTHNVTSPIVVYTK</sequence>
<dbReference type="GO" id="GO:0006508">
    <property type="term" value="P:proteolysis"/>
    <property type="evidence" value="ECO:0007669"/>
    <property type="project" value="UniProtKB-KW"/>
</dbReference>
<dbReference type="Pfam" id="PF17766">
    <property type="entry name" value="fn3_6"/>
    <property type="match status" value="1"/>
</dbReference>
<evidence type="ECO:0000256" key="5">
    <source>
        <dbReference type="ARBA" id="ARBA00022801"/>
    </source>
</evidence>
<feature type="signal peptide" evidence="7">
    <location>
        <begin position="1"/>
        <end position="20"/>
    </location>
</feature>
<feature type="domain" description="Peptidase S8/S53" evidence="8">
    <location>
        <begin position="163"/>
        <end position="472"/>
    </location>
</feature>
<dbReference type="Pfam" id="PF05922">
    <property type="entry name" value="Inhibitor_I9"/>
    <property type="match status" value="1"/>
</dbReference>
<dbReference type="Gene3D" id="3.40.50.200">
    <property type="entry name" value="Peptidase S8/S53 domain"/>
    <property type="match status" value="1"/>
</dbReference>
<keyword evidence="6" id="KW-0720">Serine protease</keyword>
<comment type="similarity">
    <text evidence="2">Belongs to the peptidase S8 family.</text>
</comment>
<keyword evidence="12" id="KW-1185">Reference proteome</keyword>
<dbReference type="InterPro" id="IPR023828">
    <property type="entry name" value="Peptidase_S8_Ser-AS"/>
</dbReference>
<evidence type="ECO:0000313" key="12">
    <source>
        <dbReference type="Proteomes" id="UP000237347"/>
    </source>
</evidence>
<dbReference type="SUPFAM" id="SSF52743">
    <property type="entry name" value="Subtilisin-like"/>
    <property type="match status" value="1"/>
</dbReference>
<keyword evidence="5" id="KW-0378">Hydrolase</keyword>
<feature type="chain" id="PRO_5043429754" evidence="7">
    <location>
        <begin position="21"/>
        <end position="642"/>
    </location>
</feature>
<dbReference type="Proteomes" id="UP000237347">
    <property type="component" value="Unassembled WGS sequence"/>
</dbReference>